<keyword evidence="1" id="KW-0732">Signal</keyword>
<dbReference type="AlphaFoldDB" id="A3ZR86"/>
<dbReference type="HOGENOM" id="CLU_068674_0_0_0"/>
<dbReference type="Gene3D" id="3.40.50.880">
    <property type="match status" value="1"/>
</dbReference>
<sequence>MRIFSLALFALATTSFASFSLAADPWVVYPGGEGPGAGKHVVLISGDDEYRSEEMLPQLGLILSQRHGFKCTVLFPIDPKSGEIVPSHQTNIPGTSALADADLLIMLTRFRNLPADQMEPILAYLHSGKPIIAIRTSTHAFNFPKDSPYAKYSWNNGDAAWSGGFGRQVFGETWISHHGHHGSESTRGVINPDMKDHPILRGVTDIWGPTDVYGVKKLPANAEVLVRGQILTGMKPDDAPVTDNRNDPMMPIIWLNKYQGENGVTTPSLCTTFGSAPDFLCEDYRRLLVNGTYYFTGLTDKIDGQANVELVGDYEPSFFGFGKFKTGTTPADYQLKK</sequence>
<evidence type="ECO:0008006" key="4">
    <source>
        <dbReference type="Google" id="ProtNLM"/>
    </source>
</evidence>
<dbReference type="RefSeq" id="WP_002652192.1">
    <property type="nucleotide sequence ID" value="NZ_CH672376.1"/>
</dbReference>
<gene>
    <name evidence="2" type="ORF">DSM3645_21462</name>
</gene>
<evidence type="ECO:0000256" key="1">
    <source>
        <dbReference type="SAM" id="SignalP"/>
    </source>
</evidence>
<evidence type="ECO:0000313" key="2">
    <source>
        <dbReference type="EMBL" id="EAQ81182.1"/>
    </source>
</evidence>
<dbReference type="SUPFAM" id="SSF52317">
    <property type="entry name" value="Class I glutamine amidotransferase-like"/>
    <property type="match status" value="1"/>
</dbReference>
<feature type="chain" id="PRO_5002665021" description="ThuA-like domain-containing protein" evidence="1">
    <location>
        <begin position="23"/>
        <end position="337"/>
    </location>
</feature>
<name>A3ZR86_9BACT</name>
<organism evidence="2 3">
    <name type="scientific">Blastopirellula marina DSM 3645</name>
    <dbReference type="NCBI Taxonomy" id="314230"/>
    <lineage>
        <taxon>Bacteria</taxon>
        <taxon>Pseudomonadati</taxon>
        <taxon>Planctomycetota</taxon>
        <taxon>Planctomycetia</taxon>
        <taxon>Pirellulales</taxon>
        <taxon>Pirellulaceae</taxon>
        <taxon>Blastopirellula</taxon>
    </lineage>
</organism>
<dbReference type="Proteomes" id="UP000004358">
    <property type="component" value="Unassembled WGS sequence"/>
</dbReference>
<dbReference type="OrthoDB" id="245202at2"/>
<dbReference type="InterPro" id="IPR029062">
    <property type="entry name" value="Class_I_gatase-like"/>
</dbReference>
<proteinExistence type="predicted"/>
<evidence type="ECO:0000313" key="3">
    <source>
        <dbReference type="Proteomes" id="UP000004358"/>
    </source>
</evidence>
<accession>A3ZR86</accession>
<dbReference type="eggNOG" id="COG3828">
    <property type="taxonomic scope" value="Bacteria"/>
</dbReference>
<dbReference type="STRING" id="314230.DSM3645_21462"/>
<protein>
    <recommendedName>
        <fullName evidence="4">ThuA-like domain-containing protein</fullName>
    </recommendedName>
</protein>
<dbReference type="EMBL" id="AANZ01000006">
    <property type="protein sequence ID" value="EAQ81182.1"/>
    <property type="molecule type" value="Genomic_DNA"/>
</dbReference>
<feature type="signal peptide" evidence="1">
    <location>
        <begin position="1"/>
        <end position="22"/>
    </location>
</feature>
<reference evidence="2 3" key="1">
    <citation type="submission" date="2006-02" db="EMBL/GenBank/DDBJ databases">
        <authorList>
            <person name="Amann R."/>
            <person name="Ferriera S."/>
            <person name="Johnson J."/>
            <person name="Kravitz S."/>
            <person name="Halpern A."/>
            <person name="Remington K."/>
            <person name="Beeson K."/>
            <person name="Tran B."/>
            <person name="Rogers Y.-H."/>
            <person name="Friedman R."/>
            <person name="Venter J.C."/>
        </authorList>
    </citation>
    <scope>NUCLEOTIDE SEQUENCE [LARGE SCALE GENOMIC DNA]</scope>
    <source>
        <strain evidence="2 3">DSM 3645</strain>
    </source>
</reference>
<comment type="caution">
    <text evidence="2">The sequence shown here is derived from an EMBL/GenBank/DDBJ whole genome shotgun (WGS) entry which is preliminary data.</text>
</comment>